<protein>
    <recommendedName>
        <fullName evidence="4">DUF4907 domain-containing protein</fullName>
    </recommendedName>
</protein>
<proteinExistence type="predicted"/>
<comment type="caution">
    <text evidence="2">The sequence shown here is derived from an EMBL/GenBank/DDBJ whole genome shotgun (WGS) entry which is preliminary data.</text>
</comment>
<evidence type="ECO:0000313" key="3">
    <source>
        <dbReference type="Proteomes" id="UP001143545"/>
    </source>
</evidence>
<name>A0A9W6B7A5_9FLAO</name>
<evidence type="ECO:0000313" key="2">
    <source>
        <dbReference type="EMBL" id="GLB54196.1"/>
    </source>
</evidence>
<evidence type="ECO:0008006" key="4">
    <source>
        <dbReference type="Google" id="ProtNLM"/>
    </source>
</evidence>
<accession>A0A9W6B7A5</accession>
<dbReference type="Proteomes" id="UP001143545">
    <property type="component" value="Unassembled WGS sequence"/>
</dbReference>
<dbReference type="Pfam" id="PF16250">
    <property type="entry name" value="DUF4907"/>
    <property type="match status" value="1"/>
</dbReference>
<reference evidence="2" key="1">
    <citation type="submission" date="2022-07" db="EMBL/GenBank/DDBJ databases">
        <title>Taxonomy of Novel Oxalotrophic and Methylotrophic Bacteria.</title>
        <authorList>
            <person name="Sahin N."/>
            <person name="Tani A."/>
        </authorList>
    </citation>
    <scope>NUCLEOTIDE SEQUENCE</scope>
    <source>
        <strain evidence="2">AM327</strain>
    </source>
</reference>
<feature type="coiled-coil region" evidence="1">
    <location>
        <begin position="22"/>
        <end position="49"/>
    </location>
</feature>
<sequence length="118" mass="13130">MKNIVKSAVYVLVLVLIMVGCEAKSKEAAKEVKEEKTNVENKKEVTIETFEVEGGWGYDIFIDGKRTVHQTFVPALAGNQPFTTKENATKVAELVKKKIENNDFPPTLSTSEIDSLLK</sequence>
<keyword evidence="1" id="KW-0175">Coiled coil</keyword>
<dbReference type="EMBL" id="BRVP01000046">
    <property type="protein sequence ID" value="GLB54196.1"/>
    <property type="molecule type" value="Genomic_DNA"/>
</dbReference>
<keyword evidence="3" id="KW-1185">Reference proteome</keyword>
<evidence type="ECO:0000256" key="1">
    <source>
        <dbReference type="SAM" id="Coils"/>
    </source>
</evidence>
<dbReference type="AlphaFoldDB" id="A0A9W6B7A5"/>
<dbReference type="InterPro" id="IPR032593">
    <property type="entry name" value="DUF4907"/>
</dbReference>
<dbReference type="PROSITE" id="PS51257">
    <property type="entry name" value="PROKAR_LIPOPROTEIN"/>
    <property type="match status" value="1"/>
</dbReference>
<organism evidence="2 3">
    <name type="scientific">Neptunitalea chrysea</name>
    <dbReference type="NCBI Taxonomy" id="1647581"/>
    <lineage>
        <taxon>Bacteria</taxon>
        <taxon>Pseudomonadati</taxon>
        <taxon>Bacteroidota</taxon>
        <taxon>Flavobacteriia</taxon>
        <taxon>Flavobacteriales</taxon>
        <taxon>Flavobacteriaceae</taxon>
        <taxon>Neptunitalea</taxon>
    </lineage>
</organism>
<gene>
    <name evidence="2" type="ORF">NBRC110019_32370</name>
</gene>
<dbReference type="RefSeq" id="WP_281756580.1">
    <property type="nucleotide sequence ID" value="NZ_BRVP01000046.1"/>
</dbReference>